<keyword evidence="3" id="KW-1185">Reference proteome</keyword>
<dbReference type="GO" id="GO:0005634">
    <property type="term" value="C:nucleus"/>
    <property type="evidence" value="ECO:0000318"/>
    <property type="project" value="GO_Central"/>
</dbReference>
<protein>
    <recommendedName>
        <fullName evidence="1">Non-structural maintenance of chromosome element 4 C-terminal domain-containing protein</fullName>
    </recommendedName>
</protein>
<name>D8RSE4_SELML</name>
<dbReference type="GO" id="GO:0030915">
    <property type="term" value="C:Smc5-Smc6 complex"/>
    <property type="evidence" value="ECO:0000318"/>
    <property type="project" value="GO_Central"/>
</dbReference>
<dbReference type="PANTHER" id="PTHR33129:SF1">
    <property type="entry name" value="ATP-BINDING PROTEIN"/>
    <property type="match status" value="1"/>
</dbReference>
<evidence type="ECO:0000313" key="3">
    <source>
        <dbReference type="Proteomes" id="UP000001514"/>
    </source>
</evidence>
<dbReference type="AlphaFoldDB" id="D8RSE4"/>
<dbReference type="Gramene" id="EFJ24853">
    <property type="protein sequence ID" value="EFJ24853"/>
    <property type="gene ID" value="SELMODRAFT_414335"/>
</dbReference>
<dbReference type="EMBL" id="GL377588">
    <property type="protein sequence ID" value="EFJ24853.1"/>
    <property type="molecule type" value="Genomic_DNA"/>
</dbReference>
<accession>D8RSE4</accession>
<evidence type="ECO:0000259" key="1">
    <source>
        <dbReference type="Pfam" id="PF08743"/>
    </source>
</evidence>
<reference evidence="2 3" key="1">
    <citation type="journal article" date="2011" name="Science">
        <title>The Selaginella genome identifies genetic changes associated with the evolution of vascular plants.</title>
        <authorList>
            <person name="Banks J.A."/>
            <person name="Nishiyama T."/>
            <person name="Hasebe M."/>
            <person name="Bowman J.L."/>
            <person name="Gribskov M."/>
            <person name="dePamphilis C."/>
            <person name="Albert V.A."/>
            <person name="Aono N."/>
            <person name="Aoyama T."/>
            <person name="Ambrose B.A."/>
            <person name="Ashton N.W."/>
            <person name="Axtell M.J."/>
            <person name="Barker E."/>
            <person name="Barker M.S."/>
            <person name="Bennetzen J.L."/>
            <person name="Bonawitz N.D."/>
            <person name="Chapple C."/>
            <person name="Cheng C."/>
            <person name="Correa L.G."/>
            <person name="Dacre M."/>
            <person name="DeBarry J."/>
            <person name="Dreyer I."/>
            <person name="Elias M."/>
            <person name="Engstrom E.M."/>
            <person name="Estelle M."/>
            <person name="Feng L."/>
            <person name="Finet C."/>
            <person name="Floyd S.K."/>
            <person name="Frommer W.B."/>
            <person name="Fujita T."/>
            <person name="Gramzow L."/>
            <person name="Gutensohn M."/>
            <person name="Harholt J."/>
            <person name="Hattori M."/>
            <person name="Heyl A."/>
            <person name="Hirai T."/>
            <person name="Hiwatashi Y."/>
            <person name="Ishikawa M."/>
            <person name="Iwata M."/>
            <person name="Karol K.G."/>
            <person name="Koehler B."/>
            <person name="Kolukisaoglu U."/>
            <person name="Kubo M."/>
            <person name="Kurata T."/>
            <person name="Lalonde S."/>
            <person name="Li K."/>
            <person name="Li Y."/>
            <person name="Litt A."/>
            <person name="Lyons E."/>
            <person name="Manning G."/>
            <person name="Maruyama T."/>
            <person name="Michael T.P."/>
            <person name="Mikami K."/>
            <person name="Miyazaki S."/>
            <person name="Morinaga S."/>
            <person name="Murata T."/>
            <person name="Mueller-Roeber B."/>
            <person name="Nelson D.R."/>
            <person name="Obara M."/>
            <person name="Oguri Y."/>
            <person name="Olmstead R.G."/>
            <person name="Onodera N."/>
            <person name="Petersen B.L."/>
            <person name="Pils B."/>
            <person name="Prigge M."/>
            <person name="Rensing S.A."/>
            <person name="Riano-Pachon D.M."/>
            <person name="Roberts A.W."/>
            <person name="Sato Y."/>
            <person name="Scheller H.V."/>
            <person name="Schulz B."/>
            <person name="Schulz C."/>
            <person name="Shakirov E.V."/>
            <person name="Shibagaki N."/>
            <person name="Shinohara N."/>
            <person name="Shippen D.E."/>
            <person name="Soerensen I."/>
            <person name="Sotooka R."/>
            <person name="Sugimoto N."/>
            <person name="Sugita M."/>
            <person name="Sumikawa N."/>
            <person name="Tanurdzic M."/>
            <person name="Theissen G."/>
            <person name="Ulvskov P."/>
            <person name="Wakazuki S."/>
            <person name="Weng J.K."/>
            <person name="Willats W.W."/>
            <person name="Wipf D."/>
            <person name="Wolf P.G."/>
            <person name="Yang L."/>
            <person name="Zimmer A.D."/>
            <person name="Zhu Q."/>
            <person name="Mitros T."/>
            <person name="Hellsten U."/>
            <person name="Loque D."/>
            <person name="Otillar R."/>
            <person name="Salamov A."/>
            <person name="Schmutz J."/>
            <person name="Shapiro H."/>
            <person name="Lindquist E."/>
            <person name="Lucas S."/>
            <person name="Rokhsar D."/>
            <person name="Grigoriev I.V."/>
        </authorList>
    </citation>
    <scope>NUCLEOTIDE SEQUENCE [LARGE SCALE GENOMIC DNA]</scope>
</reference>
<dbReference type="KEGG" id="smo:SELMODRAFT_414335"/>
<dbReference type="eggNOG" id="KOG2866">
    <property type="taxonomic scope" value="Eukaryota"/>
</dbReference>
<sequence length="751" mass="85099">MDDGECLVWYANVSPSLGVYPSPEATVSHPTAAAFRARDGMLLRDVLGRIMGHRPSVMVCTLERKGWMEIQDTRADARILKRGRHVYLMIMHRDDDVAQRRFARDLAAAKLENGILELRGATSAVWIHPNYLLLEELIERELEQDRWRCFHVVGTPGIGKSYFALYWLYKLAQRKTRVIHRLDRDGGDGDDDRDKWFLYDFSLEDPLVWTGPCYYVPQGWDGETAWLIVDGPSRNVGHIGPTLQCANPNRAGYHNFAKDFGKICHLEAWSLRELLACNRALELGFSDEELAARFGIAGGLPSLVLCKNESTDGLRRRVMDAAASAVGDPDWEMAPVSAEDGILVHYKLPRWSFGRLKLPCENFQLVLGSVFIQSLAFEKLRRRRRVESYLGHFFNCRGTLFDGLASQIFEKFALKVLSRGGTFQCKSLETIEGLEEKLVLLRSDGGFVTKSVELFFPWTYHLKLPDSIFVFTVSSKRPVHHIAVDQAIEEFDRWHGERGLAAPRCYKLVFVIPDLGDELIFQDRQKYVEEDFTTCSTPLDRDVKQKYALFWHLRKTKITFEFLSENGDSAKFNAIMKAYTNRWHGELALKDMQQNGGPDFCSVAIHKCKDGGGIDWMKLGSEAPEFMGSAPLSLVLVENMSTETDKNIETMFRILRTDKRVRFEALVFFAQTIENIFALSFLVKDGRVEISCEDGVIRIGTTCLSRFLLNDLLSAIPKTAPSKNDRTSGNVAVYTAIGLSGVGVYTTITRT</sequence>
<dbReference type="InParanoid" id="D8RSE4"/>
<dbReference type="PANTHER" id="PTHR33129">
    <property type="entry name" value="PROTEIN KINASE DOMAIN-CONTAINING PROTEIN-RELATED"/>
    <property type="match status" value="1"/>
</dbReference>
<feature type="domain" description="Non-structural maintenance of chromosome element 4 C-terminal" evidence="1">
    <location>
        <begin position="669"/>
        <end position="703"/>
    </location>
</feature>
<evidence type="ECO:0000313" key="2">
    <source>
        <dbReference type="EMBL" id="EFJ24853.1"/>
    </source>
</evidence>
<dbReference type="GO" id="GO:0006281">
    <property type="term" value="P:DNA repair"/>
    <property type="evidence" value="ECO:0000318"/>
    <property type="project" value="GO_Central"/>
</dbReference>
<dbReference type="Pfam" id="PF08743">
    <property type="entry name" value="Nse4_C"/>
    <property type="match status" value="1"/>
</dbReference>
<dbReference type="Proteomes" id="UP000001514">
    <property type="component" value="Unassembled WGS sequence"/>
</dbReference>
<dbReference type="HOGENOM" id="CLU_370643_0_0_1"/>
<gene>
    <name evidence="2" type="ORF">SELMODRAFT_414335</name>
</gene>
<dbReference type="STRING" id="88036.D8RSE4"/>
<dbReference type="InterPro" id="IPR014854">
    <property type="entry name" value="Nse4_C"/>
</dbReference>
<organism evidence="3">
    <name type="scientific">Selaginella moellendorffii</name>
    <name type="common">Spikemoss</name>
    <dbReference type="NCBI Taxonomy" id="88036"/>
    <lineage>
        <taxon>Eukaryota</taxon>
        <taxon>Viridiplantae</taxon>
        <taxon>Streptophyta</taxon>
        <taxon>Embryophyta</taxon>
        <taxon>Tracheophyta</taxon>
        <taxon>Lycopodiopsida</taxon>
        <taxon>Selaginellales</taxon>
        <taxon>Selaginellaceae</taxon>
        <taxon>Selaginella</taxon>
    </lineage>
</organism>
<proteinExistence type="predicted"/>
<dbReference type="InterPro" id="IPR052980">
    <property type="entry name" value="Crinkler_effector"/>
</dbReference>